<protein>
    <submittedName>
        <fullName evidence="2">Uncharacterized protein</fullName>
    </submittedName>
</protein>
<feature type="transmembrane region" description="Helical" evidence="1">
    <location>
        <begin position="12"/>
        <end position="32"/>
    </location>
</feature>
<keyword evidence="3" id="KW-1185">Reference proteome</keyword>
<organism evidence="2 3">
    <name type="scientific">Pyramidobacter piscolens W5455</name>
    <dbReference type="NCBI Taxonomy" id="352165"/>
    <lineage>
        <taxon>Bacteria</taxon>
        <taxon>Thermotogati</taxon>
        <taxon>Synergistota</taxon>
        <taxon>Synergistia</taxon>
        <taxon>Synergistales</taxon>
        <taxon>Dethiosulfovibrionaceae</taxon>
        <taxon>Pyramidobacter</taxon>
    </lineage>
</organism>
<keyword evidence="1" id="KW-0472">Membrane</keyword>
<sequence length="47" mass="5409">MTKQRHNGRDATILSPIILLIIRSLVWVAGAIKQSLPRYPAFNQHQR</sequence>
<proteinExistence type="predicted"/>
<evidence type="ECO:0000313" key="3">
    <source>
        <dbReference type="Proteomes" id="UP000006462"/>
    </source>
</evidence>
<comment type="caution">
    <text evidence="2">The sequence shown here is derived from an EMBL/GenBank/DDBJ whole genome shotgun (WGS) entry which is preliminary data.</text>
</comment>
<reference evidence="2 3" key="1">
    <citation type="submission" date="2009-12" db="EMBL/GenBank/DDBJ databases">
        <authorList>
            <person name="Shrivastava S."/>
            <person name="Madupu R."/>
            <person name="Durkin A.S."/>
            <person name="Torralba M."/>
            <person name="Methe B."/>
            <person name="Sutton G.G."/>
            <person name="Strausberg R.L."/>
            <person name="Nelson K.E."/>
        </authorList>
    </citation>
    <scope>NUCLEOTIDE SEQUENCE [LARGE SCALE GENOMIC DNA]</scope>
    <source>
        <strain evidence="2 3">W5455</strain>
    </source>
</reference>
<evidence type="ECO:0000256" key="1">
    <source>
        <dbReference type="SAM" id="Phobius"/>
    </source>
</evidence>
<keyword evidence="1" id="KW-1133">Transmembrane helix</keyword>
<dbReference type="EMBL" id="ADFP01000044">
    <property type="protein sequence ID" value="EFB91357.1"/>
    <property type="molecule type" value="Genomic_DNA"/>
</dbReference>
<accession>A0ABP2HVQ6</accession>
<gene>
    <name evidence="2" type="ORF">HMPREF7215_2171</name>
</gene>
<keyword evidence="1" id="KW-0812">Transmembrane</keyword>
<evidence type="ECO:0000313" key="2">
    <source>
        <dbReference type="EMBL" id="EFB91357.1"/>
    </source>
</evidence>
<dbReference type="Proteomes" id="UP000006462">
    <property type="component" value="Unassembled WGS sequence"/>
</dbReference>
<name>A0ABP2HVQ6_9BACT</name>